<keyword evidence="2" id="KW-1185">Reference proteome</keyword>
<protein>
    <submittedName>
        <fullName evidence="1">Uncharacterized protein</fullName>
    </submittedName>
</protein>
<dbReference type="RefSeq" id="WP_301192769.1">
    <property type="nucleotide sequence ID" value="NZ_JAPDPJ010000089.1"/>
</dbReference>
<proteinExistence type="predicted"/>
<evidence type="ECO:0000313" key="1">
    <source>
        <dbReference type="EMBL" id="MCW3789213.1"/>
    </source>
</evidence>
<organism evidence="1 2">
    <name type="scientific">Plebeiibacterium sediminum</name>
    <dbReference type="NCBI Taxonomy" id="2992112"/>
    <lineage>
        <taxon>Bacteria</taxon>
        <taxon>Pseudomonadati</taxon>
        <taxon>Bacteroidota</taxon>
        <taxon>Bacteroidia</taxon>
        <taxon>Marinilabiliales</taxon>
        <taxon>Marinilabiliaceae</taxon>
        <taxon>Plebeiibacterium</taxon>
    </lineage>
</organism>
<sequence length="92" mass="10705">MKTIVSYKIIPVYRIILECLKGPVKPEEVVTLKLDEFADKNFDINYNVICDIREMNTILSKSKIDESKNLFEFFNNCGLISNNSSLKYSIKY</sequence>
<gene>
    <name evidence="1" type="ORF">OM075_22305</name>
</gene>
<reference evidence="1" key="1">
    <citation type="submission" date="2022-10" db="EMBL/GenBank/DDBJ databases">
        <authorList>
            <person name="Yu W.X."/>
        </authorList>
    </citation>
    <scope>NUCLEOTIDE SEQUENCE</scope>
    <source>
        <strain evidence="1">AAT</strain>
    </source>
</reference>
<comment type="caution">
    <text evidence="1">The sequence shown here is derived from an EMBL/GenBank/DDBJ whole genome shotgun (WGS) entry which is preliminary data.</text>
</comment>
<evidence type="ECO:0000313" key="2">
    <source>
        <dbReference type="Proteomes" id="UP001209229"/>
    </source>
</evidence>
<accession>A0AAE3SIG6</accession>
<name>A0AAE3SIG6_9BACT</name>
<dbReference type="Proteomes" id="UP001209229">
    <property type="component" value="Unassembled WGS sequence"/>
</dbReference>
<dbReference type="AlphaFoldDB" id="A0AAE3SIG6"/>
<dbReference type="EMBL" id="JAPDPJ010000089">
    <property type="protein sequence ID" value="MCW3789213.1"/>
    <property type="molecule type" value="Genomic_DNA"/>
</dbReference>